<evidence type="ECO:0000313" key="2">
    <source>
        <dbReference type="Proteomes" id="UP000474758"/>
    </source>
</evidence>
<evidence type="ECO:0000313" key="1">
    <source>
        <dbReference type="EMBL" id="NGQ91498.1"/>
    </source>
</evidence>
<organism evidence="1 2">
    <name type="scientific">Paragemmobacter kunshanensis</name>
    <dbReference type="NCBI Taxonomy" id="2583234"/>
    <lineage>
        <taxon>Bacteria</taxon>
        <taxon>Pseudomonadati</taxon>
        <taxon>Pseudomonadota</taxon>
        <taxon>Alphaproteobacteria</taxon>
        <taxon>Rhodobacterales</taxon>
        <taxon>Paracoccaceae</taxon>
        <taxon>Paragemmobacter</taxon>
    </lineage>
</organism>
<protein>
    <submittedName>
        <fullName evidence="1">Uncharacterized protein</fullName>
    </submittedName>
</protein>
<accession>A0A6M1TTA5</accession>
<dbReference type="EMBL" id="JAALFE010000010">
    <property type="protein sequence ID" value="NGQ91498.1"/>
    <property type="molecule type" value="Genomic_DNA"/>
</dbReference>
<comment type="caution">
    <text evidence="1">The sequence shown here is derived from an EMBL/GenBank/DDBJ whole genome shotgun (WGS) entry which is preliminary data.</text>
</comment>
<dbReference type="Proteomes" id="UP000474758">
    <property type="component" value="Unassembled WGS sequence"/>
</dbReference>
<sequence>MSHDWGSLRRVAADERSPAALGPFTPWLCEYQGHDGLYCIVLHGTDPEQVWQANVCKLPGLRIIGIHWEART</sequence>
<name>A0A6M1TTA5_9RHOB</name>
<dbReference type="RefSeq" id="WP_165050110.1">
    <property type="nucleotide sequence ID" value="NZ_JAALFE010000010.1"/>
</dbReference>
<gene>
    <name evidence="1" type="ORF">G5V65_11375</name>
</gene>
<proteinExistence type="predicted"/>
<dbReference type="AlphaFoldDB" id="A0A6M1TTA5"/>
<keyword evidence="2" id="KW-1185">Reference proteome</keyword>
<reference evidence="1 2" key="1">
    <citation type="submission" date="2020-02" db="EMBL/GenBank/DDBJ databases">
        <title>Rhodobacter translucens sp. nov., a novel bacterium isolated from activated sludge.</title>
        <authorList>
            <person name="Liu J."/>
        </authorList>
    </citation>
    <scope>NUCLEOTIDE SEQUENCE [LARGE SCALE GENOMIC DNA]</scope>
    <source>
        <strain evidence="1 2">HX-7-19</strain>
    </source>
</reference>